<dbReference type="GeneID" id="28898235"/>
<feature type="domain" description="RNA polymerase III subunit RPC82-related helix-turn-helix" evidence="12">
    <location>
        <begin position="7"/>
        <end position="64"/>
    </location>
</feature>
<dbReference type="InParanoid" id="A0A165F872"/>
<feature type="domain" description="DNA-directed RNA polymerase III subunit RPC3 winged-helix" evidence="13">
    <location>
        <begin position="488"/>
        <end position="563"/>
    </location>
</feature>
<dbReference type="PANTHER" id="PTHR12949">
    <property type="entry name" value="RNA POLYMERASE III DNA DIRECTED -RELATED"/>
    <property type="match status" value="1"/>
</dbReference>
<comment type="subcellular location">
    <subcellularLocation>
        <location evidence="1 9">Nucleus</location>
    </subcellularLocation>
</comment>
<dbReference type="PANTHER" id="PTHR12949:SF0">
    <property type="entry name" value="DNA-DIRECTED RNA POLYMERASE III SUBUNIT RPC3"/>
    <property type="match status" value="1"/>
</dbReference>
<evidence type="ECO:0000256" key="8">
    <source>
        <dbReference type="ARBA" id="ARBA00025127"/>
    </source>
</evidence>
<keyword evidence="15" id="KW-1185">Reference proteome</keyword>
<dbReference type="InterPro" id="IPR039748">
    <property type="entry name" value="RPC3"/>
</dbReference>
<comment type="subunit">
    <text evidence="3 9">Component of the RNA polymerase III (Pol III) complex consisting of 17 subunits.</text>
</comment>
<reference evidence="14 15" key="1">
    <citation type="journal article" date="2016" name="Fungal Biol.">
        <title>The genome of Xylona heveae provides a window into fungal endophytism.</title>
        <authorList>
            <person name="Gazis R."/>
            <person name="Kuo A."/>
            <person name="Riley R."/>
            <person name="LaButti K."/>
            <person name="Lipzen A."/>
            <person name="Lin J."/>
            <person name="Amirebrahimi M."/>
            <person name="Hesse C.N."/>
            <person name="Spatafora J.W."/>
            <person name="Henrissat B."/>
            <person name="Hainaut M."/>
            <person name="Grigoriev I.V."/>
            <person name="Hibbett D.S."/>
        </authorList>
    </citation>
    <scope>NUCLEOTIDE SEQUENCE [LARGE SCALE GENOMIC DNA]</scope>
    <source>
        <strain evidence="14 15">TC161</strain>
    </source>
</reference>
<dbReference type="OMA" id="KHRFVRH"/>
<dbReference type="FunCoup" id="A0A165F872">
    <property type="interactions" value="457"/>
</dbReference>
<name>A0A165F872_XYLHT</name>
<dbReference type="Pfam" id="PF05645">
    <property type="entry name" value="RNA_pol_Rpc82"/>
    <property type="match status" value="1"/>
</dbReference>
<dbReference type="OrthoDB" id="272392at2759"/>
<protein>
    <recommendedName>
        <fullName evidence="4 9">DNA-directed RNA polymerase III subunit RPC3</fullName>
        <shortName evidence="9">RNA polymerase III subunit C3</shortName>
    </recommendedName>
</protein>
<evidence type="ECO:0000256" key="5">
    <source>
        <dbReference type="ARBA" id="ARBA00022478"/>
    </source>
</evidence>
<evidence type="ECO:0000256" key="2">
    <source>
        <dbReference type="ARBA" id="ARBA00006835"/>
    </source>
</evidence>
<evidence type="ECO:0000256" key="10">
    <source>
        <dbReference type="SAM" id="MobiDB-lite"/>
    </source>
</evidence>
<evidence type="ECO:0000256" key="4">
    <source>
        <dbReference type="ARBA" id="ARBA00016689"/>
    </source>
</evidence>
<comment type="similarity">
    <text evidence="2 9">Belongs to the RNA polymerase beta chain family.</text>
</comment>
<evidence type="ECO:0000259" key="12">
    <source>
        <dbReference type="Pfam" id="PF08221"/>
    </source>
</evidence>
<evidence type="ECO:0000256" key="6">
    <source>
        <dbReference type="ARBA" id="ARBA00023163"/>
    </source>
</evidence>
<keyword evidence="7 9" id="KW-0539">Nucleus</keyword>
<dbReference type="EMBL" id="KV407462">
    <property type="protein sequence ID" value="KZF20689.1"/>
    <property type="molecule type" value="Genomic_DNA"/>
</dbReference>
<evidence type="ECO:0000259" key="13">
    <source>
        <dbReference type="Pfam" id="PF22536"/>
    </source>
</evidence>
<dbReference type="SUPFAM" id="SSF46785">
    <property type="entry name" value="Winged helix' DNA-binding domain"/>
    <property type="match status" value="1"/>
</dbReference>
<feature type="region of interest" description="Disordered" evidence="10">
    <location>
        <begin position="234"/>
        <end position="263"/>
    </location>
</feature>
<dbReference type="Gene3D" id="1.10.10.10">
    <property type="entry name" value="Winged helix-like DNA-binding domain superfamily/Winged helix DNA-binding domain"/>
    <property type="match status" value="2"/>
</dbReference>
<dbReference type="InterPro" id="IPR055207">
    <property type="entry name" value="POLR3C_WHD"/>
</dbReference>
<keyword evidence="5 9" id="KW-0240">DNA-directed RNA polymerase</keyword>
<dbReference type="Proteomes" id="UP000076632">
    <property type="component" value="Unassembled WGS sequence"/>
</dbReference>
<dbReference type="InterPro" id="IPR013197">
    <property type="entry name" value="RNA_pol_III_RPC82-rel_HTH"/>
</dbReference>
<comment type="function">
    <text evidence="8 9">DNA-dependent RNA polymerase catalyzes the transcription of DNA into RNA using the four ribonucleoside triphosphates as substrates. Specific core component of RNA polymerase III which synthesizes small RNAs, such as 5S rRNA and tRNAs.</text>
</comment>
<dbReference type="GO" id="GO:0006351">
    <property type="term" value="P:DNA-templated transcription"/>
    <property type="evidence" value="ECO:0007669"/>
    <property type="project" value="InterPro"/>
</dbReference>
<dbReference type="Pfam" id="PF22536">
    <property type="entry name" value="WHD_POLR3C"/>
    <property type="match status" value="1"/>
</dbReference>
<dbReference type="GO" id="GO:0003697">
    <property type="term" value="F:single-stranded DNA binding"/>
    <property type="evidence" value="ECO:0007669"/>
    <property type="project" value="UniProtKB-UniRule"/>
</dbReference>
<proteinExistence type="inferred from homology"/>
<feature type="compositionally biased region" description="Acidic residues" evidence="10">
    <location>
        <begin position="394"/>
        <end position="408"/>
    </location>
</feature>
<evidence type="ECO:0000256" key="1">
    <source>
        <dbReference type="ARBA" id="ARBA00004123"/>
    </source>
</evidence>
<keyword evidence="6 9" id="KW-0804">Transcription</keyword>
<evidence type="ECO:0000313" key="14">
    <source>
        <dbReference type="EMBL" id="KZF20689.1"/>
    </source>
</evidence>
<dbReference type="Pfam" id="PF08221">
    <property type="entry name" value="HTH_9"/>
    <property type="match status" value="1"/>
</dbReference>
<dbReference type="InterPro" id="IPR036390">
    <property type="entry name" value="WH_DNA-bd_sf"/>
</dbReference>
<dbReference type="STRING" id="1328760.A0A165F872"/>
<sequence length="650" mass="73148">MSQHASELCVLLVDDIYGQLSSRVFATLLRYGRLNLPTLVQHTRLSSRQLKHGLAVLIQQHLVLHYTALEEGITYYEADWMNAYSLVRAGKIIKLAEDKFGEAAGGIISNLLLLGHTRVGDLSSAYAAAAGKAKSAINGEVSEDATENKANGVTKEHDSNRDRYPLMTRGQLHSLLQDLMNVGYIEEVREEHFRPHADNFNEAERLVKRTQFGGEIRGTKQKAEFDKAVSKKLKQWRDGDGSSAPKGVKRSLNDSAGDGRGKRAKLSSCRYGFVDQEEDEAEGSVLLNDDLVLRINYDKCTVALRSMRLVELARDAIGETTSKVYAELLHRLEAKIPRCREFLPGFEEDSGPAQTITTLEVSATLDKTLDLASAIGSAPEGRFGTPSGKKGDEAAEDANDEEGAEDDDHWGNGNGEDHWDDDSGIKMGDEDQDAKGEDRRYRMSEVQQHIKLLAEDPRKFVRYVSNRGLGEWAVDFDNLAKTLIQTELENTIAARFGRVAARLVRVLLDKGKLDEKQVAQIGMLRQKEIRSTLTAMQEAGHIELQEIPRDNNRQPSRTMFLWYFEPERCRQLVLQETYKAMARCLQRAREEKKEVQLVIDKAERSDVIGKEDRYLMKAEIQALQRWKDKEEKLLGQVGRLDALVGVLRDY</sequence>
<feature type="region of interest" description="Disordered" evidence="10">
    <location>
        <begin position="376"/>
        <end position="441"/>
    </location>
</feature>
<accession>A0A165F872</accession>
<organism evidence="14 15">
    <name type="scientific">Xylona heveae (strain CBS 132557 / TC161)</name>
    <dbReference type="NCBI Taxonomy" id="1328760"/>
    <lineage>
        <taxon>Eukaryota</taxon>
        <taxon>Fungi</taxon>
        <taxon>Dikarya</taxon>
        <taxon>Ascomycota</taxon>
        <taxon>Pezizomycotina</taxon>
        <taxon>Xylonomycetes</taxon>
        <taxon>Xylonales</taxon>
        <taxon>Xylonaceae</taxon>
        <taxon>Xylona</taxon>
    </lineage>
</organism>
<feature type="region of interest" description="Disordered" evidence="10">
    <location>
        <begin position="142"/>
        <end position="161"/>
    </location>
</feature>
<feature type="compositionally biased region" description="Basic and acidic residues" evidence="10">
    <location>
        <begin position="415"/>
        <end position="441"/>
    </location>
</feature>
<dbReference type="AlphaFoldDB" id="A0A165F872"/>
<evidence type="ECO:0000256" key="9">
    <source>
        <dbReference type="RuleBase" id="RU367076"/>
    </source>
</evidence>
<evidence type="ECO:0000256" key="3">
    <source>
        <dbReference type="ARBA" id="ARBA00011206"/>
    </source>
</evidence>
<evidence type="ECO:0000256" key="7">
    <source>
        <dbReference type="ARBA" id="ARBA00023242"/>
    </source>
</evidence>
<evidence type="ECO:0000313" key="15">
    <source>
        <dbReference type="Proteomes" id="UP000076632"/>
    </source>
</evidence>
<dbReference type="GO" id="GO:0005666">
    <property type="term" value="C:RNA polymerase III complex"/>
    <property type="evidence" value="ECO:0007669"/>
    <property type="project" value="UniProtKB-UniRule"/>
</dbReference>
<dbReference type="InterPro" id="IPR008806">
    <property type="entry name" value="RNA_pol_III_Rpc82_C"/>
</dbReference>
<dbReference type="InterPro" id="IPR036388">
    <property type="entry name" value="WH-like_DNA-bd_sf"/>
</dbReference>
<feature type="domain" description="RNA polymerase III Rpc82 C -terminal" evidence="11">
    <location>
        <begin position="175"/>
        <end position="483"/>
    </location>
</feature>
<evidence type="ECO:0000259" key="11">
    <source>
        <dbReference type="Pfam" id="PF05645"/>
    </source>
</evidence>
<gene>
    <name evidence="14" type="ORF">L228DRAFT_249475</name>
</gene>
<dbReference type="RefSeq" id="XP_018186244.1">
    <property type="nucleotide sequence ID" value="XM_018333098.1"/>
</dbReference>